<accession>A0AAV6HRC6</accession>
<comment type="caution">
    <text evidence="1">The sequence shown here is derived from an EMBL/GenBank/DDBJ whole genome shotgun (WGS) entry which is preliminary data.</text>
</comment>
<organism evidence="1 2">
    <name type="scientific">Rhododendron griersonianum</name>
    <dbReference type="NCBI Taxonomy" id="479676"/>
    <lineage>
        <taxon>Eukaryota</taxon>
        <taxon>Viridiplantae</taxon>
        <taxon>Streptophyta</taxon>
        <taxon>Embryophyta</taxon>
        <taxon>Tracheophyta</taxon>
        <taxon>Spermatophyta</taxon>
        <taxon>Magnoliopsida</taxon>
        <taxon>eudicotyledons</taxon>
        <taxon>Gunneridae</taxon>
        <taxon>Pentapetalae</taxon>
        <taxon>asterids</taxon>
        <taxon>Ericales</taxon>
        <taxon>Ericaceae</taxon>
        <taxon>Ericoideae</taxon>
        <taxon>Rhodoreae</taxon>
        <taxon>Rhododendron</taxon>
    </lineage>
</organism>
<evidence type="ECO:0000313" key="1">
    <source>
        <dbReference type="EMBL" id="KAG5516295.1"/>
    </source>
</evidence>
<gene>
    <name evidence="1" type="ORF">RHGRI_037112</name>
</gene>
<evidence type="ECO:0000313" key="2">
    <source>
        <dbReference type="Proteomes" id="UP000823749"/>
    </source>
</evidence>
<reference evidence="1 2" key="1">
    <citation type="submission" date="2020-08" db="EMBL/GenBank/DDBJ databases">
        <title>Plant Genome Project.</title>
        <authorList>
            <person name="Zhang R.-G."/>
        </authorList>
    </citation>
    <scope>NUCLEOTIDE SEQUENCE [LARGE SCALE GENOMIC DNA]</scope>
    <source>
        <strain evidence="1">WSP0</strain>
        <tissue evidence="1">Leaf</tissue>
    </source>
</reference>
<dbReference type="EMBL" id="JACTNZ010000013">
    <property type="protein sequence ID" value="KAG5516295.1"/>
    <property type="molecule type" value="Genomic_DNA"/>
</dbReference>
<dbReference type="Proteomes" id="UP000823749">
    <property type="component" value="Chromosome 13"/>
</dbReference>
<keyword evidence="2" id="KW-1185">Reference proteome</keyword>
<name>A0AAV6HRC6_9ERIC</name>
<dbReference type="AlphaFoldDB" id="A0AAV6HRC6"/>
<proteinExistence type="predicted"/>
<protein>
    <submittedName>
        <fullName evidence="1">Uncharacterized protein</fullName>
    </submittedName>
</protein>
<sequence length="83" mass="9706">MLAYGWMIGIPQVTLQEPREEVIWNLERALEAKVATIMDGNTWRWPRQRNRVTSYIISHAHVFLVSNPSCSDRVIWLPASDRK</sequence>